<name>A0A5S4V061_9MICO</name>
<gene>
    <name evidence="7" type="ORF">FYC51_00745</name>
</gene>
<dbReference type="InterPro" id="IPR016161">
    <property type="entry name" value="Ald_DH/histidinol_DH"/>
</dbReference>
<dbReference type="GO" id="GO:0016620">
    <property type="term" value="F:oxidoreductase activity, acting on the aldehyde or oxo group of donors, NAD or NADP as acceptor"/>
    <property type="evidence" value="ECO:0007669"/>
    <property type="project" value="InterPro"/>
</dbReference>
<evidence type="ECO:0000256" key="5">
    <source>
        <dbReference type="SAM" id="MobiDB-lite"/>
    </source>
</evidence>
<organism evidence="7 8">
    <name type="scientific">Agromyces mariniharenae</name>
    <dbReference type="NCBI Taxonomy" id="2604423"/>
    <lineage>
        <taxon>Bacteria</taxon>
        <taxon>Bacillati</taxon>
        <taxon>Actinomycetota</taxon>
        <taxon>Actinomycetes</taxon>
        <taxon>Micrococcales</taxon>
        <taxon>Microbacteriaceae</taxon>
        <taxon>Agromyces</taxon>
    </lineage>
</organism>
<dbReference type="InterPro" id="IPR016162">
    <property type="entry name" value="Ald_DH_N"/>
</dbReference>
<dbReference type="PROSITE" id="PS00687">
    <property type="entry name" value="ALDEHYDE_DEHYDR_GLU"/>
    <property type="match status" value="1"/>
</dbReference>
<dbReference type="InterPro" id="IPR015590">
    <property type="entry name" value="Aldehyde_DH_dom"/>
</dbReference>
<comment type="similarity">
    <text evidence="1 4">Belongs to the aldehyde dehydrogenase family.</text>
</comment>
<feature type="active site" evidence="3">
    <location>
        <position position="258"/>
    </location>
</feature>
<evidence type="ECO:0000259" key="6">
    <source>
        <dbReference type="Pfam" id="PF00171"/>
    </source>
</evidence>
<dbReference type="PROSITE" id="PS00070">
    <property type="entry name" value="ALDEHYDE_DEHYDR_CYS"/>
    <property type="match status" value="1"/>
</dbReference>
<feature type="region of interest" description="Disordered" evidence="5">
    <location>
        <begin position="1"/>
        <end position="32"/>
    </location>
</feature>
<comment type="caution">
    <text evidence="7">The sequence shown here is derived from an EMBL/GenBank/DDBJ whole genome shotgun (WGS) entry which is preliminary data.</text>
</comment>
<evidence type="ECO:0000256" key="3">
    <source>
        <dbReference type="PROSITE-ProRule" id="PRU10007"/>
    </source>
</evidence>
<sequence>MAPRGERRRPPPVRRPRRGRRHAPHEKEHRVSHTIVNPADEQVVATVTSATIEETDAAITGAATAQRDWAALAPVDRARMLRRFAEAVDGAVEELAAIEVRNSGHPISQARWEAGHVRDVLEYYSAAPERLFGRQIPVAGGLDVTFQEPLGVVGVITPWNFPMTIASWGFAPALAAGNAVVLKPAEWTPLTSMRLAELGLEAGLPEGLFQVVAGKGSVVGERFVTNPTVRKVVFTGSTEVGKHIMAGCAEQVKRVTLELGGKSANIVFADADLERAAATAPYGVFENAGQDCCARSRILVERSVYERFMELLEPAVAGVKVGDPADETTEMGPLVARQHLERVRSFVPDDADVAFHGSAPGGPGFWFAPTVLTPSRESRAAREEIFGPVVSVFPFDDEADAIRFANASEYGLSGSIWTRDLSRGIRVARAVESGNLSVNSHSSVRYATPFGGFKQSGLGRELGPDAPLAFTETKNVFLAVD</sequence>
<evidence type="ECO:0000313" key="7">
    <source>
        <dbReference type="EMBL" id="TYL52336.1"/>
    </source>
</evidence>
<dbReference type="FunFam" id="3.40.605.10:FF:000007">
    <property type="entry name" value="NAD/NADP-dependent betaine aldehyde dehydrogenase"/>
    <property type="match status" value="1"/>
</dbReference>
<dbReference type="InterPro" id="IPR016163">
    <property type="entry name" value="Ald_DH_C"/>
</dbReference>
<reference evidence="7 8" key="1">
    <citation type="submission" date="2019-08" db="EMBL/GenBank/DDBJ databases">
        <authorList>
            <person name="Hu J."/>
        </authorList>
    </citation>
    <scope>NUCLEOTIDE SEQUENCE [LARGE SCALE GENOMIC DNA]</scope>
    <source>
        <strain evidence="7 8">NEAU-184</strain>
    </source>
</reference>
<evidence type="ECO:0000313" key="8">
    <source>
        <dbReference type="Proteomes" id="UP000325243"/>
    </source>
</evidence>
<evidence type="ECO:0000256" key="4">
    <source>
        <dbReference type="RuleBase" id="RU003345"/>
    </source>
</evidence>
<evidence type="ECO:0000256" key="2">
    <source>
        <dbReference type="ARBA" id="ARBA00023002"/>
    </source>
</evidence>
<dbReference type="Gene3D" id="3.40.309.10">
    <property type="entry name" value="Aldehyde Dehydrogenase, Chain A, domain 2"/>
    <property type="match status" value="1"/>
</dbReference>
<proteinExistence type="inferred from homology"/>
<dbReference type="Gene3D" id="3.40.605.10">
    <property type="entry name" value="Aldehyde Dehydrogenase, Chain A, domain 1"/>
    <property type="match status" value="1"/>
</dbReference>
<evidence type="ECO:0000256" key="1">
    <source>
        <dbReference type="ARBA" id="ARBA00009986"/>
    </source>
</evidence>
<feature type="domain" description="Aldehyde dehydrogenase" evidence="6">
    <location>
        <begin position="33"/>
        <end position="476"/>
    </location>
</feature>
<protein>
    <submittedName>
        <fullName evidence="7">Aldehyde dehydrogenase</fullName>
    </submittedName>
</protein>
<dbReference type="SUPFAM" id="SSF53720">
    <property type="entry name" value="ALDH-like"/>
    <property type="match status" value="1"/>
</dbReference>
<dbReference type="PANTHER" id="PTHR11699">
    <property type="entry name" value="ALDEHYDE DEHYDROGENASE-RELATED"/>
    <property type="match status" value="1"/>
</dbReference>
<dbReference type="InterPro" id="IPR029510">
    <property type="entry name" value="Ald_DH_CS_GLU"/>
</dbReference>
<dbReference type="Proteomes" id="UP000325243">
    <property type="component" value="Unassembled WGS sequence"/>
</dbReference>
<keyword evidence="2 4" id="KW-0560">Oxidoreductase</keyword>
<dbReference type="EMBL" id="VSSB01000001">
    <property type="protein sequence ID" value="TYL52336.1"/>
    <property type="molecule type" value="Genomic_DNA"/>
</dbReference>
<dbReference type="AlphaFoldDB" id="A0A5S4V061"/>
<dbReference type="InterPro" id="IPR016160">
    <property type="entry name" value="Ald_DH_CS_CYS"/>
</dbReference>
<dbReference type="Pfam" id="PF00171">
    <property type="entry name" value="Aldedh"/>
    <property type="match status" value="1"/>
</dbReference>
<feature type="compositionally biased region" description="Basic residues" evidence="5">
    <location>
        <begin position="10"/>
        <end position="24"/>
    </location>
</feature>
<accession>A0A5S4V061</accession>
<keyword evidence="8" id="KW-1185">Reference proteome</keyword>